<dbReference type="Proteomes" id="UP001257948">
    <property type="component" value="Unassembled WGS sequence"/>
</dbReference>
<evidence type="ECO:0000256" key="1">
    <source>
        <dbReference type="SAM" id="MobiDB-lite"/>
    </source>
</evidence>
<gene>
    <name evidence="3" type="ORF">RQC66_05510</name>
</gene>
<protein>
    <recommendedName>
        <fullName evidence="5">Integral membrane protein</fullName>
    </recommendedName>
</protein>
<evidence type="ECO:0000256" key="2">
    <source>
        <dbReference type="SAM" id="Phobius"/>
    </source>
</evidence>
<dbReference type="EMBL" id="JAVTLL010000003">
    <property type="protein sequence ID" value="MDT7840179.1"/>
    <property type="molecule type" value="Genomic_DNA"/>
</dbReference>
<organism evidence="3 4">
    <name type="scientific">Streptomyces justiciae</name>
    <dbReference type="NCBI Taxonomy" id="2780140"/>
    <lineage>
        <taxon>Bacteria</taxon>
        <taxon>Bacillati</taxon>
        <taxon>Actinomycetota</taxon>
        <taxon>Actinomycetes</taxon>
        <taxon>Kitasatosporales</taxon>
        <taxon>Streptomycetaceae</taxon>
        <taxon>Streptomyces</taxon>
    </lineage>
</organism>
<feature type="compositionally biased region" description="Pro residues" evidence="1">
    <location>
        <begin position="42"/>
        <end position="73"/>
    </location>
</feature>
<evidence type="ECO:0000313" key="4">
    <source>
        <dbReference type="Proteomes" id="UP001257948"/>
    </source>
</evidence>
<proteinExistence type="predicted"/>
<keyword evidence="4" id="KW-1185">Reference proteome</keyword>
<feature type="transmembrane region" description="Helical" evidence="2">
    <location>
        <begin position="272"/>
        <end position="290"/>
    </location>
</feature>
<reference evidence="4" key="1">
    <citation type="submission" date="2023-07" db="EMBL/GenBank/DDBJ databases">
        <title>Draft genome sequence of the endophytic actinobacterium Streptomyces justiciae WPN32, a potential antibiotic producer.</title>
        <authorList>
            <person name="Yasawong M."/>
            <person name="Pana W."/>
            <person name="Ganta P."/>
            <person name="Santapan N."/>
            <person name="Songngamsuk T."/>
            <person name="Phatcharaharikarn M."/>
            <person name="Kerdtoob S."/>
            <person name="Nantapong N."/>
        </authorList>
    </citation>
    <scope>NUCLEOTIDE SEQUENCE [LARGE SCALE GENOMIC DNA]</scope>
    <source>
        <strain evidence="4">WPN32</strain>
    </source>
</reference>
<feature type="transmembrane region" description="Helical" evidence="2">
    <location>
        <begin position="204"/>
        <end position="225"/>
    </location>
</feature>
<feature type="transmembrane region" description="Helical" evidence="2">
    <location>
        <begin position="231"/>
        <end position="260"/>
    </location>
</feature>
<feature type="compositionally biased region" description="Gly residues" evidence="1">
    <location>
        <begin position="1"/>
        <end position="29"/>
    </location>
</feature>
<dbReference type="RefSeq" id="WP_314198684.1">
    <property type="nucleotide sequence ID" value="NZ_JAVTLL010000003.1"/>
</dbReference>
<feature type="region of interest" description="Disordered" evidence="1">
    <location>
        <begin position="1"/>
        <end position="79"/>
    </location>
</feature>
<keyword evidence="2" id="KW-0472">Membrane</keyword>
<feature type="transmembrane region" description="Helical" evidence="2">
    <location>
        <begin position="128"/>
        <end position="147"/>
    </location>
</feature>
<comment type="caution">
    <text evidence="3">The sequence shown here is derived from an EMBL/GenBank/DDBJ whole genome shotgun (WGS) entry which is preliminary data.</text>
</comment>
<evidence type="ECO:0000313" key="3">
    <source>
        <dbReference type="EMBL" id="MDT7840179.1"/>
    </source>
</evidence>
<keyword evidence="2" id="KW-0812">Transmembrane</keyword>
<name>A0ABU3LLR0_9ACTN</name>
<feature type="transmembrane region" description="Helical" evidence="2">
    <location>
        <begin position="159"/>
        <end position="184"/>
    </location>
</feature>
<sequence length="343" mass="36024">MATGGWGPGTGPGGQTGHPGGNAGSGQGWGPPPGQPAHNPYGLPPQGGPYGPAAPPQPYPPQNPYPYVPPAPVPSRGRAPRRRSRLWFFSVPYLTGGVIRSAHRVATRLFVQAGEDRIQDRTVDRVQVARTVLGAAATVVLFLAYGTDKGGWQDAAAGSAAQALIAPVLLIVGGPLVILGFIYYAPPHLRPHLRSRLRVPLKAVGWYVTTVVVLGGTLFGIAQVAKTDLGGWQGFCVGIVGLVALAWGLPFFVLASLYSARSAFNTGHVHPMLPPVVTTVFVWVFALFNLIDSGMPEQGPPAVQLCSLLGGPVSVTAVALWELRRMRTRYGVTVRGPAVAPVP</sequence>
<keyword evidence="2" id="KW-1133">Transmembrane helix</keyword>
<feature type="transmembrane region" description="Helical" evidence="2">
    <location>
        <begin position="302"/>
        <end position="321"/>
    </location>
</feature>
<evidence type="ECO:0008006" key="5">
    <source>
        <dbReference type="Google" id="ProtNLM"/>
    </source>
</evidence>
<accession>A0ABU3LLR0</accession>